<dbReference type="EMBL" id="CALNXJ010000027">
    <property type="protein sequence ID" value="CAH3133490.1"/>
    <property type="molecule type" value="Genomic_DNA"/>
</dbReference>
<keyword evidence="2" id="KW-1185">Reference proteome</keyword>
<evidence type="ECO:0000313" key="2">
    <source>
        <dbReference type="Proteomes" id="UP001159428"/>
    </source>
</evidence>
<protein>
    <submittedName>
        <fullName evidence="1">Uncharacterized protein</fullName>
    </submittedName>
</protein>
<reference evidence="1 2" key="1">
    <citation type="submission" date="2022-05" db="EMBL/GenBank/DDBJ databases">
        <authorList>
            <consortium name="Genoscope - CEA"/>
            <person name="William W."/>
        </authorList>
    </citation>
    <scope>NUCLEOTIDE SEQUENCE [LARGE SCALE GENOMIC DNA]</scope>
</reference>
<proteinExistence type="predicted"/>
<gene>
    <name evidence="1" type="ORF">PMEA_00015113</name>
</gene>
<comment type="caution">
    <text evidence="1">The sequence shown here is derived from an EMBL/GenBank/DDBJ whole genome shotgun (WGS) entry which is preliminary data.</text>
</comment>
<dbReference type="Proteomes" id="UP001159428">
    <property type="component" value="Unassembled WGS sequence"/>
</dbReference>
<dbReference type="AlphaFoldDB" id="A0AAU9X1E8"/>
<accession>A0AAU9X1E8</accession>
<name>A0AAU9X1E8_9CNID</name>
<organism evidence="1 2">
    <name type="scientific">Pocillopora meandrina</name>
    <dbReference type="NCBI Taxonomy" id="46732"/>
    <lineage>
        <taxon>Eukaryota</taxon>
        <taxon>Metazoa</taxon>
        <taxon>Cnidaria</taxon>
        <taxon>Anthozoa</taxon>
        <taxon>Hexacorallia</taxon>
        <taxon>Scleractinia</taxon>
        <taxon>Astrocoeniina</taxon>
        <taxon>Pocilloporidae</taxon>
        <taxon>Pocillopora</taxon>
    </lineage>
</organism>
<sequence>MIVSYAMDRVTSSLEVQCLNEDCGWKGKLGAAGDHNRLCPRQAKISCPLGCNEKLLCWTLWFGKRIKMFPLPSIIYPSNEKLDFVLFYCRSQFVFHLSSCPCRIVTCKIKGCNLMF</sequence>
<evidence type="ECO:0000313" key="1">
    <source>
        <dbReference type="EMBL" id="CAH3133490.1"/>
    </source>
</evidence>